<dbReference type="PROSITE" id="PS51257">
    <property type="entry name" value="PROKAR_LIPOPROTEIN"/>
    <property type="match status" value="1"/>
</dbReference>
<dbReference type="EMBL" id="JASHID010000004">
    <property type="protein sequence ID" value="MDI9864100.1"/>
    <property type="molecule type" value="Genomic_DNA"/>
</dbReference>
<comment type="caution">
    <text evidence="1">The sequence shown here is derived from an EMBL/GenBank/DDBJ whole genome shotgun (WGS) entry which is preliminary data.</text>
</comment>
<proteinExistence type="predicted"/>
<dbReference type="RefSeq" id="WP_283369325.1">
    <property type="nucleotide sequence ID" value="NZ_JASHID010000004.1"/>
</dbReference>
<reference evidence="1 2" key="1">
    <citation type="submission" date="2023-05" db="EMBL/GenBank/DDBJ databases">
        <title>Novel species of genus Flectobacillus isolated from stream in China.</title>
        <authorList>
            <person name="Lu H."/>
        </authorList>
    </citation>
    <scope>NUCLEOTIDE SEQUENCE [LARGE SCALE GENOMIC DNA]</scope>
    <source>
        <strain evidence="1 2">DC10W</strain>
    </source>
</reference>
<keyword evidence="2" id="KW-1185">Reference proteome</keyword>
<sequence length="182" mass="21097">MKTVLIFLSLFWLCACNTKSHENKKVISPANVHDTVSNVETPIVIESKAKENEESVYFVIIADTSLNYFTLHKKMFELHRNFNIPIDTMGRYFNKVKDLIALPDNSEDEMYAGEYLPRRFPSSDLSLEYLKFYQSQADNKTIALVTGIYESEKEADSVFAVLYKVEKKIFKIKAKIYEDCVH</sequence>
<evidence type="ECO:0008006" key="3">
    <source>
        <dbReference type="Google" id="ProtNLM"/>
    </source>
</evidence>
<gene>
    <name evidence="1" type="ORF">QM480_07185</name>
</gene>
<dbReference type="Proteomes" id="UP001236569">
    <property type="component" value="Unassembled WGS sequence"/>
</dbReference>
<evidence type="ECO:0000313" key="1">
    <source>
        <dbReference type="EMBL" id="MDI9864100.1"/>
    </source>
</evidence>
<organism evidence="1 2">
    <name type="scientific">Flectobacillus longus</name>
    <dbReference type="NCBI Taxonomy" id="2984207"/>
    <lineage>
        <taxon>Bacteria</taxon>
        <taxon>Pseudomonadati</taxon>
        <taxon>Bacteroidota</taxon>
        <taxon>Cytophagia</taxon>
        <taxon>Cytophagales</taxon>
        <taxon>Flectobacillaceae</taxon>
        <taxon>Flectobacillus</taxon>
    </lineage>
</organism>
<accession>A0ABT6YKM4</accession>
<protein>
    <recommendedName>
        <fullName evidence="3">Lipoprotein</fullName>
    </recommendedName>
</protein>
<evidence type="ECO:0000313" key="2">
    <source>
        <dbReference type="Proteomes" id="UP001236569"/>
    </source>
</evidence>
<name>A0ABT6YKM4_9BACT</name>